<keyword evidence="1" id="KW-0812">Transmembrane</keyword>
<dbReference type="RefSeq" id="WP_185818952.1">
    <property type="nucleotide sequence ID" value="NZ_JACMYG010000031.1"/>
</dbReference>
<evidence type="ECO:0000313" key="3">
    <source>
        <dbReference type="Proteomes" id="UP000526003"/>
    </source>
</evidence>
<accession>A0A7X1KZI6</accession>
<keyword evidence="1" id="KW-1133">Transmembrane helix</keyword>
<comment type="caution">
    <text evidence="2">The sequence shown here is derived from an EMBL/GenBank/DDBJ whole genome shotgun (WGS) entry which is preliminary data.</text>
</comment>
<name>A0A7X1KZI6_9PSED</name>
<proteinExistence type="predicted"/>
<feature type="transmembrane region" description="Helical" evidence="1">
    <location>
        <begin position="42"/>
        <end position="63"/>
    </location>
</feature>
<keyword evidence="1" id="KW-0472">Membrane</keyword>
<organism evidence="2 3">
    <name type="scientific">Pseudomonas kielensis</name>
    <dbReference type="NCBI Taxonomy" id="2762577"/>
    <lineage>
        <taxon>Bacteria</taxon>
        <taxon>Pseudomonadati</taxon>
        <taxon>Pseudomonadota</taxon>
        <taxon>Gammaproteobacteria</taxon>
        <taxon>Pseudomonadales</taxon>
        <taxon>Pseudomonadaceae</taxon>
        <taxon>Pseudomonas</taxon>
    </lineage>
</organism>
<evidence type="ECO:0000313" key="2">
    <source>
        <dbReference type="EMBL" id="MBC2692678.1"/>
    </source>
</evidence>
<feature type="transmembrane region" description="Helical" evidence="1">
    <location>
        <begin position="9"/>
        <end position="30"/>
    </location>
</feature>
<protein>
    <submittedName>
        <fullName evidence="2">Uncharacterized protein</fullName>
    </submittedName>
</protein>
<keyword evidence="3" id="KW-1185">Reference proteome</keyword>
<evidence type="ECO:0000256" key="1">
    <source>
        <dbReference type="SAM" id="Phobius"/>
    </source>
</evidence>
<gene>
    <name evidence="2" type="ORF">H7995_23090</name>
</gene>
<dbReference type="EMBL" id="JACMYG010000031">
    <property type="protein sequence ID" value="MBC2692678.1"/>
    <property type="molecule type" value="Genomic_DNA"/>
</dbReference>
<sequence>MDSNATRRLIMKVVTALVVLVVALISLMATRAGLLDLSPRNIFMGMFVLIVGGALLNMLQAFISSDSSAKQDEPMAAEPDRGN</sequence>
<dbReference type="Proteomes" id="UP000526003">
    <property type="component" value="Unassembled WGS sequence"/>
</dbReference>
<reference evidence="2 3" key="1">
    <citation type="submission" date="2020-08" db="EMBL/GenBank/DDBJ databases">
        <title>Pseudomonas sp. nov.</title>
        <authorList>
            <person name="Gieschler S."/>
            <person name="Fiedler G."/>
            <person name="Brinks E."/>
            <person name="Boehnlein C."/>
            <person name="Franz C.M.A.P."/>
            <person name="Kabisch J."/>
        </authorList>
    </citation>
    <scope>NUCLEOTIDE SEQUENCE [LARGE SCALE GENOMIC DNA]</scope>
    <source>
        <strain evidence="2 3">MBT-1</strain>
    </source>
</reference>
<dbReference type="AlphaFoldDB" id="A0A7X1KZI6"/>